<feature type="domain" description="EAL" evidence="2">
    <location>
        <begin position="381"/>
        <end position="630"/>
    </location>
</feature>
<feature type="transmembrane region" description="Helical" evidence="1">
    <location>
        <begin position="65"/>
        <end position="90"/>
    </location>
</feature>
<dbReference type="PROSITE" id="PS50883">
    <property type="entry name" value="EAL"/>
    <property type="match status" value="1"/>
</dbReference>
<organism evidence="3 4">
    <name type="scientific">Streptococcus henryi</name>
    <dbReference type="NCBI Taxonomy" id="439219"/>
    <lineage>
        <taxon>Bacteria</taxon>
        <taxon>Bacillati</taxon>
        <taxon>Bacillota</taxon>
        <taxon>Bacilli</taxon>
        <taxon>Lactobacillales</taxon>
        <taxon>Streptococcaceae</taxon>
        <taxon>Streptococcus</taxon>
    </lineage>
</organism>
<reference evidence="3 4" key="1">
    <citation type="submission" date="2016-10" db="EMBL/GenBank/DDBJ databases">
        <authorList>
            <person name="de Groot N.N."/>
        </authorList>
    </citation>
    <scope>NUCLEOTIDE SEQUENCE [LARGE SCALE GENOMIC DNA]</scope>
    <source>
        <strain evidence="3 4">A-4</strain>
    </source>
</reference>
<proteinExistence type="predicted"/>
<dbReference type="STRING" id="439219.SAMN02910293_00283"/>
<dbReference type="SUPFAM" id="SSF141868">
    <property type="entry name" value="EAL domain-like"/>
    <property type="match status" value="1"/>
</dbReference>
<dbReference type="SMART" id="SM00052">
    <property type="entry name" value="EAL"/>
    <property type="match status" value="1"/>
</dbReference>
<evidence type="ECO:0000313" key="3">
    <source>
        <dbReference type="EMBL" id="SDB06025.1"/>
    </source>
</evidence>
<dbReference type="InterPro" id="IPR050706">
    <property type="entry name" value="Cyclic-di-GMP_PDE-like"/>
</dbReference>
<feature type="transmembrane region" description="Helical" evidence="1">
    <location>
        <begin position="102"/>
        <end position="121"/>
    </location>
</feature>
<dbReference type="GO" id="GO:0071111">
    <property type="term" value="F:cyclic-guanylate-specific phosphodiesterase activity"/>
    <property type="evidence" value="ECO:0007669"/>
    <property type="project" value="InterPro"/>
</dbReference>
<dbReference type="AlphaFoldDB" id="A0A1G6AC51"/>
<dbReference type="EMBL" id="FMXP01000004">
    <property type="protein sequence ID" value="SDB06025.1"/>
    <property type="molecule type" value="Genomic_DNA"/>
</dbReference>
<dbReference type="Pfam" id="PF00563">
    <property type="entry name" value="EAL"/>
    <property type="match status" value="1"/>
</dbReference>
<keyword evidence="1" id="KW-1133">Transmembrane helix</keyword>
<dbReference type="Proteomes" id="UP000182508">
    <property type="component" value="Unassembled WGS sequence"/>
</dbReference>
<feature type="transmembrane region" description="Helical" evidence="1">
    <location>
        <begin position="141"/>
        <end position="161"/>
    </location>
</feature>
<protein>
    <submittedName>
        <fullName evidence="3">EAL domain, c-di-GMP-specific phosphodiesterase class I (Or its enzymatically inactive variant)</fullName>
    </submittedName>
</protein>
<feature type="transmembrane region" description="Helical" evidence="1">
    <location>
        <begin position="168"/>
        <end position="189"/>
    </location>
</feature>
<sequence length="630" mass="73540">MIQLFMILDSCVILAFIFDLLLRKKIPNAQTRHYRSLVVFQILTMVTNAISLVLNENFQSVSREILYFVNISYGVTYIIRAFCFFSYWLTLFDLPTKVRRRFELFAVLPMLFEIGFFIASLDGPLTTFIIDSEGYRPGPGIIFYFVQSYLYKIVAIFLLFFQRKKFSNFQIGFFSLHLGLLIVGTFLRLSEPRNIGMGMIGVIAILLSNLVFENPDRTLYEGTKMFKVSTLDKVLNQFTENKGVSKQIFGFSLHKFDDYQEIYGREQIMNGVKEIGEYLNKAFPKYQVYYNEGRFMLLHKKPMDFYSMRFRITNRFNQGWESDGARIYFTPVFVAIDDISFFESGHQVLTAAKSVLTQREKEFGNYALEILDSELETVMENWEIEALLENILRENRLEMFLQPIINHDEILVGAEALIRMRDGEGGYISPDRFINLSEKNGTINIIGEWIFREACLFFKENHKKLNLKWINVNLSPVQCLDPELPKKFISIVNEIGVDPNHIHLEITESELVDRNKLSRLMNKMHKQGFIFALDDFGSGYNSLLRIEELPFSIIKIDKEVIWNYFKCKSSVLEEVLSGFRRLGYRITAEGVETREMVEGLKKLNVTWFQGFYYSAPIPTEAFVKKYSKNK</sequence>
<keyword evidence="1" id="KW-0472">Membrane</keyword>
<evidence type="ECO:0000256" key="1">
    <source>
        <dbReference type="SAM" id="Phobius"/>
    </source>
</evidence>
<dbReference type="eggNOG" id="COG2200">
    <property type="taxonomic scope" value="Bacteria"/>
</dbReference>
<gene>
    <name evidence="3" type="ORF">SAMN02910293_00283</name>
</gene>
<dbReference type="InterPro" id="IPR035919">
    <property type="entry name" value="EAL_sf"/>
</dbReference>
<keyword evidence="4" id="KW-1185">Reference proteome</keyword>
<dbReference type="CDD" id="cd01948">
    <property type="entry name" value="EAL"/>
    <property type="match status" value="1"/>
</dbReference>
<feature type="transmembrane region" description="Helical" evidence="1">
    <location>
        <begin position="6"/>
        <end position="22"/>
    </location>
</feature>
<evidence type="ECO:0000259" key="2">
    <source>
        <dbReference type="PROSITE" id="PS50883"/>
    </source>
</evidence>
<name>A0A1G6AC51_9STRE</name>
<dbReference type="Gene3D" id="3.20.20.450">
    <property type="entry name" value="EAL domain"/>
    <property type="match status" value="1"/>
</dbReference>
<evidence type="ECO:0000313" key="4">
    <source>
        <dbReference type="Proteomes" id="UP000182508"/>
    </source>
</evidence>
<dbReference type="InterPro" id="IPR001633">
    <property type="entry name" value="EAL_dom"/>
</dbReference>
<keyword evidence="1" id="KW-0812">Transmembrane</keyword>
<feature type="transmembrane region" description="Helical" evidence="1">
    <location>
        <begin position="34"/>
        <end position="53"/>
    </location>
</feature>
<dbReference type="PANTHER" id="PTHR33121">
    <property type="entry name" value="CYCLIC DI-GMP PHOSPHODIESTERASE PDEF"/>
    <property type="match status" value="1"/>
</dbReference>
<accession>A0A1G6AC51</accession>
<dbReference type="RefSeq" id="WP_074485037.1">
    <property type="nucleotide sequence ID" value="NZ_FMXP01000004.1"/>
</dbReference>
<dbReference type="PANTHER" id="PTHR33121:SF70">
    <property type="entry name" value="SIGNALING PROTEIN YKOW"/>
    <property type="match status" value="1"/>
</dbReference>